<keyword evidence="4" id="KW-0862">Zinc</keyword>
<gene>
    <name evidence="7" type="ORF">HNR42_000918</name>
</gene>
<comment type="cofactor">
    <cofactor evidence="1">
        <name>Zn(2+)</name>
        <dbReference type="ChEBI" id="CHEBI:29105"/>
    </cofactor>
</comment>
<keyword evidence="3" id="KW-0479">Metal-binding</keyword>
<accession>A0A841HVH5</accession>
<evidence type="ECO:0000256" key="5">
    <source>
        <dbReference type="ARBA" id="ARBA00023002"/>
    </source>
</evidence>
<sequence>MTASVIPTRQILRTVQGGVRWETQPLGELHPRHLRVRTYASAVSIGTELTMLRASPEGTALGYSASGVVEAVGTEVRGFAPGDRVAVYGAPYVHHASHLEVPITLSARVPGAVSLEAAAFGGIGAIAVHGVRQAKLSFGERALVVGLGPIGHLSALILEAAGIDTVCVEPEPRRRMRARAAGLRAVAALEEAGDGFDAALLTAHGPDSLLDATAQRVRLRGALVVVGDLPVNAARGTLFARELSVSVSRAGGPGRYDPQYEREAHDYPLAYVRWTEGRNLELAVRWMERRLNLSQFVTHTYPAADAARAYAELDRDRAAALGVLMRFGAPAPEGEP</sequence>
<evidence type="ECO:0000256" key="4">
    <source>
        <dbReference type="ARBA" id="ARBA00022833"/>
    </source>
</evidence>
<dbReference type="SUPFAM" id="SSF50129">
    <property type="entry name" value="GroES-like"/>
    <property type="match status" value="1"/>
</dbReference>
<evidence type="ECO:0000256" key="1">
    <source>
        <dbReference type="ARBA" id="ARBA00001947"/>
    </source>
</evidence>
<dbReference type="PANTHER" id="PTHR43350">
    <property type="entry name" value="NAD-DEPENDENT ALCOHOL DEHYDROGENASE"/>
    <property type="match status" value="1"/>
</dbReference>
<dbReference type="InterPro" id="IPR013154">
    <property type="entry name" value="ADH-like_N"/>
</dbReference>
<dbReference type="Gene3D" id="3.40.50.720">
    <property type="entry name" value="NAD(P)-binding Rossmann-like Domain"/>
    <property type="match status" value="1"/>
</dbReference>
<evidence type="ECO:0000256" key="3">
    <source>
        <dbReference type="ARBA" id="ARBA00022723"/>
    </source>
</evidence>
<feature type="domain" description="Enoyl reductase (ER)" evidence="6">
    <location>
        <begin position="18"/>
        <end position="321"/>
    </location>
</feature>
<dbReference type="PANTHER" id="PTHR43350:SF19">
    <property type="entry name" value="D-GULOSIDE 3-DEHYDROGENASE"/>
    <property type="match status" value="1"/>
</dbReference>
<proteinExistence type="inferred from homology"/>
<evidence type="ECO:0000256" key="2">
    <source>
        <dbReference type="ARBA" id="ARBA00008072"/>
    </source>
</evidence>
<dbReference type="InterPro" id="IPR011032">
    <property type="entry name" value="GroES-like_sf"/>
</dbReference>
<dbReference type="Gene3D" id="3.90.180.10">
    <property type="entry name" value="Medium-chain alcohol dehydrogenases, catalytic domain"/>
    <property type="match status" value="2"/>
</dbReference>
<dbReference type="Proteomes" id="UP000569951">
    <property type="component" value="Unassembled WGS sequence"/>
</dbReference>
<evidence type="ECO:0000313" key="7">
    <source>
        <dbReference type="EMBL" id="MBB6097501.1"/>
    </source>
</evidence>
<dbReference type="CDD" id="cd08255">
    <property type="entry name" value="2-desacetyl-2-hydroxyethyl_bacteriochlorophyllide_like"/>
    <property type="match status" value="1"/>
</dbReference>
<dbReference type="SMART" id="SM00829">
    <property type="entry name" value="PKS_ER"/>
    <property type="match status" value="1"/>
</dbReference>
<dbReference type="GO" id="GO:0016491">
    <property type="term" value="F:oxidoreductase activity"/>
    <property type="evidence" value="ECO:0007669"/>
    <property type="project" value="UniProtKB-KW"/>
</dbReference>
<dbReference type="RefSeq" id="WP_183985010.1">
    <property type="nucleotide sequence ID" value="NZ_JACHHG010000003.1"/>
</dbReference>
<evidence type="ECO:0000259" key="6">
    <source>
        <dbReference type="SMART" id="SM00829"/>
    </source>
</evidence>
<dbReference type="EMBL" id="JACHHG010000003">
    <property type="protein sequence ID" value="MBB6097501.1"/>
    <property type="molecule type" value="Genomic_DNA"/>
</dbReference>
<keyword evidence="5" id="KW-0560">Oxidoreductase</keyword>
<keyword evidence="8" id="KW-1185">Reference proteome</keyword>
<dbReference type="SUPFAM" id="SSF51735">
    <property type="entry name" value="NAD(P)-binding Rossmann-fold domains"/>
    <property type="match status" value="1"/>
</dbReference>
<organism evidence="7 8">
    <name type="scientific">Deinobacterium chartae</name>
    <dbReference type="NCBI Taxonomy" id="521158"/>
    <lineage>
        <taxon>Bacteria</taxon>
        <taxon>Thermotogati</taxon>
        <taxon>Deinococcota</taxon>
        <taxon>Deinococci</taxon>
        <taxon>Deinococcales</taxon>
        <taxon>Deinococcaceae</taxon>
        <taxon>Deinobacterium</taxon>
    </lineage>
</organism>
<comment type="caution">
    <text evidence="7">The sequence shown here is derived from an EMBL/GenBank/DDBJ whole genome shotgun (WGS) entry which is preliminary data.</text>
</comment>
<protein>
    <submittedName>
        <fullName evidence="7">Threonine dehydrogenase-like Zn-dependent dehydrogenase</fullName>
    </submittedName>
</protein>
<evidence type="ECO:0000313" key="8">
    <source>
        <dbReference type="Proteomes" id="UP000569951"/>
    </source>
</evidence>
<dbReference type="InterPro" id="IPR020843">
    <property type="entry name" value="ER"/>
</dbReference>
<dbReference type="AlphaFoldDB" id="A0A841HVH5"/>
<dbReference type="Pfam" id="PF08240">
    <property type="entry name" value="ADH_N"/>
    <property type="match status" value="1"/>
</dbReference>
<dbReference type="InterPro" id="IPR036291">
    <property type="entry name" value="NAD(P)-bd_dom_sf"/>
</dbReference>
<dbReference type="GO" id="GO:0046872">
    <property type="term" value="F:metal ion binding"/>
    <property type="evidence" value="ECO:0007669"/>
    <property type="project" value="UniProtKB-KW"/>
</dbReference>
<comment type="similarity">
    <text evidence="2">Belongs to the zinc-containing alcohol dehydrogenase family.</text>
</comment>
<name>A0A841HVH5_9DEIO</name>
<reference evidence="7 8" key="1">
    <citation type="submission" date="2020-08" db="EMBL/GenBank/DDBJ databases">
        <title>Genomic Encyclopedia of Type Strains, Phase IV (KMG-IV): sequencing the most valuable type-strain genomes for metagenomic binning, comparative biology and taxonomic classification.</title>
        <authorList>
            <person name="Goeker M."/>
        </authorList>
    </citation>
    <scope>NUCLEOTIDE SEQUENCE [LARGE SCALE GENOMIC DNA]</scope>
    <source>
        <strain evidence="7 8">DSM 21458</strain>
    </source>
</reference>